<dbReference type="InterPro" id="IPR005066">
    <property type="entry name" value="MoCF_OxRdtse_dimer"/>
</dbReference>
<keyword evidence="5" id="KW-0732">Signal</keyword>
<dbReference type="Pfam" id="PF03404">
    <property type="entry name" value="Mo-co_dimer"/>
    <property type="match status" value="1"/>
</dbReference>
<dbReference type="STRING" id="276.THFILI_10165"/>
<dbReference type="AlphaFoldDB" id="A0A0A2WVJ2"/>
<evidence type="ECO:0000256" key="5">
    <source>
        <dbReference type="SAM" id="SignalP"/>
    </source>
</evidence>
<dbReference type="GO" id="GO:0030151">
    <property type="term" value="F:molybdenum ion binding"/>
    <property type="evidence" value="ECO:0007669"/>
    <property type="project" value="InterPro"/>
</dbReference>
<sequence>MQKPLDRRTLLKLMGAVGAAAVFRPGLAQAQTPTADQVVAGKDPRLLVLSSRPVVLETPLELLGRLPTPKEFLFVRSNVDYPGGNTTAPLPVQNWQVRLEGLVQTPLTLSLEELKSLPQVEVEMVHQCSGNGRSFFQPRPSGNPWQHGGMGQVRWKGVPLKLLLERAGVRPEARYVTGVAAVEGDMRPFEKSVPLADVLETAVLAVEMNGEPVPAIHGGPVRLVLPGYFGVNNVKWLVAVRLEEKESTNPFQAPSYRIPFRASQTLPIQPGSTYDFTYENSRPNWRQNVKSVVLAPASGAQVRGFVRVEGLAWNDGLAPLAAVEVSWDGGRTWRQAELEKPASPYAYWRFRAVLALPRGEHTLLVRATDELGRSQPLNGNIYWNPRGYEWNGVDRVKVTVV</sequence>
<organism evidence="8 9">
    <name type="scientific">Thermus filiformis</name>
    <dbReference type="NCBI Taxonomy" id="276"/>
    <lineage>
        <taxon>Bacteria</taxon>
        <taxon>Thermotogati</taxon>
        <taxon>Deinococcota</taxon>
        <taxon>Deinococci</taxon>
        <taxon>Thermales</taxon>
        <taxon>Thermaceae</taxon>
        <taxon>Thermus</taxon>
    </lineage>
</organism>
<dbReference type="InterPro" id="IPR036374">
    <property type="entry name" value="OxRdtase_Mopterin-bd_sf"/>
</dbReference>
<dbReference type="PANTHER" id="PTHR19372:SF7">
    <property type="entry name" value="SULFITE OXIDASE, MITOCHONDRIAL"/>
    <property type="match status" value="1"/>
</dbReference>
<evidence type="ECO:0000313" key="8">
    <source>
        <dbReference type="EMBL" id="KGQ22320.2"/>
    </source>
</evidence>
<dbReference type="PROSITE" id="PS51318">
    <property type="entry name" value="TAT"/>
    <property type="match status" value="1"/>
</dbReference>
<dbReference type="GO" id="GO:0008482">
    <property type="term" value="F:sulfite oxidase activity"/>
    <property type="evidence" value="ECO:0007669"/>
    <property type="project" value="TreeGrafter"/>
</dbReference>
<evidence type="ECO:0000259" key="7">
    <source>
        <dbReference type="Pfam" id="PF03404"/>
    </source>
</evidence>
<proteinExistence type="predicted"/>
<keyword evidence="3" id="KW-0479">Metal-binding</keyword>
<evidence type="ECO:0000256" key="2">
    <source>
        <dbReference type="ARBA" id="ARBA00022505"/>
    </source>
</evidence>
<keyword evidence="9" id="KW-1185">Reference proteome</keyword>
<dbReference type="InterPro" id="IPR008335">
    <property type="entry name" value="Mopterin_OxRdtase_euk"/>
</dbReference>
<dbReference type="InterPro" id="IPR000572">
    <property type="entry name" value="OxRdtase_Mopterin-bd_dom"/>
</dbReference>
<dbReference type="Gene3D" id="2.60.40.650">
    <property type="match status" value="1"/>
</dbReference>
<dbReference type="Pfam" id="PF00174">
    <property type="entry name" value="Oxidored_molyb"/>
    <property type="match status" value="1"/>
</dbReference>
<reference evidence="8 9" key="1">
    <citation type="journal article" date="2015" name="Genome Announc.">
        <title>Draft Genome Sequence of the Thermophile Thermus filiformis ATCC 43280, Producer of Carotenoid-(Di)glucoside-Branched Fatty Acid (Di)esters and Source of Hyperthermostable Enzymes of Biotechnological Interest.</title>
        <authorList>
            <person name="Mandelli F."/>
            <person name="Oliveira Ramires B."/>
            <person name="Couger M.B."/>
            <person name="Paixao D.A."/>
            <person name="Camilo C.M."/>
            <person name="Polikarpov I."/>
            <person name="Prade R."/>
            <person name="Riano-Pachon D.M."/>
            <person name="Squina F.M."/>
        </authorList>
    </citation>
    <scope>NUCLEOTIDE SEQUENCE [LARGE SCALE GENOMIC DNA]</scope>
    <source>
        <strain evidence="8 9">ATCC 43280</strain>
    </source>
</reference>
<feature type="signal peptide" evidence="5">
    <location>
        <begin position="1"/>
        <end position="30"/>
    </location>
</feature>
<evidence type="ECO:0000256" key="3">
    <source>
        <dbReference type="ARBA" id="ARBA00022723"/>
    </source>
</evidence>
<dbReference type="GO" id="GO:0006790">
    <property type="term" value="P:sulfur compound metabolic process"/>
    <property type="evidence" value="ECO:0007669"/>
    <property type="project" value="TreeGrafter"/>
</dbReference>
<dbReference type="OrthoDB" id="9778777at2"/>
<evidence type="ECO:0000259" key="6">
    <source>
        <dbReference type="Pfam" id="PF00174"/>
    </source>
</evidence>
<feature type="domain" description="Moybdenum cofactor oxidoreductase dimerisation" evidence="7">
    <location>
        <begin position="285"/>
        <end position="399"/>
    </location>
</feature>
<dbReference type="SUPFAM" id="SSF56524">
    <property type="entry name" value="Oxidoreductase molybdopterin-binding domain"/>
    <property type="match status" value="1"/>
</dbReference>
<dbReference type="PANTHER" id="PTHR19372">
    <property type="entry name" value="SULFITE REDUCTASE"/>
    <property type="match status" value="1"/>
</dbReference>
<evidence type="ECO:0000313" key="9">
    <source>
        <dbReference type="Proteomes" id="UP000030364"/>
    </source>
</evidence>
<dbReference type="PRINTS" id="PR00407">
    <property type="entry name" value="EUMOPTERIN"/>
</dbReference>
<feature type="domain" description="Oxidoreductase molybdopterin-binding" evidence="6">
    <location>
        <begin position="92"/>
        <end position="250"/>
    </location>
</feature>
<keyword evidence="2" id="KW-0500">Molybdenum</keyword>
<evidence type="ECO:0000256" key="4">
    <source>
        <dbReference type="ARBA" id="ARBA00023002"/>
    </source>
</evidence>
<comment type="caution">
    <text evidence="8">The sequence shown here is derived from an EMBL/GenBank/DDBJ whole genome shotgun (WGS) entry which is preliminary data.</text>
</comment>
<accession>A0A0A2WVJ2</accession>
<dbReference type="CDD" id="cd02110">
    <property type="entry name" value="SO_family_Moco_dimer"/>
    <property type="match status" value="1"/>
</dbReference>
<dbReference type="Gene3D" id="3.90.420.10">
    <property type="entry name" value="Oxidoreductase, molybdopterin-binding domain"/>
    <property type="match status" value="1"/>
</dbReference>
<dbReference type="SUPFAM" id="SSF81296">
    <property type="entry name" value="E set domains"/>
    <property type="match status" value="1"/>
</dbReference>
<dbReference type="Proteomes" id="UP000030364">
    <property type="component" value="Unassembled WGS sequence"/>
</dbReference>
<dbReference type="GO" id="GO:0020037">
    <property type="term" value="F:heme binding"/>
    <property type="evidence" value="ECO:0007669"/>
    <property type="project" value="TreeGrafter"/>
</dbReference>
<keyword evidence="4" id="KW-0560">Oxidoreductase</keyword>
<protein>
    <recommendedName>
        <fullName evidence="10">Sulfite oxidase</fullName>
    </recommendedName>
</protein>
<evidence type="ECO:0000256" key="1">
    <source>
        <dbReference type="ARBA" id="ARBA00001924"/>
    </source>
</evidence>
<dbReference type="GO" id="GO:0043546">
    <property type="term" value="F:molybdopterin cofactor binding"/>
    <property type="evidence" value="ECO:0007669"/>
    <property type="project" value="TreeGrafter"/>
</dbReference>
<gene>
    <name evidence="8" type="ORF">THFILI_10165</name>
</gene>
<feature type="chain" id="PRO_5002007807" description="Sulfite oxidase" evidence="5">
    <location>
        <begin position="31"/>
        <end position="401"/>
    </location>
</feature>
<dbReference type="InterPro" id="IPR006311">
    <property type="entry name" value="TAT_signal"/>
</dbReference>
<dbReference type="InterPro" id="IPR014756">
    <property type="entry name" value="Ig_E-set"/>
</dbReference>
<name>A0A0A2WVJ2_THEFI</name>
<evidence type="ECO:0008006" key="10">
    <source>
        <dbReference type="Google" id="ProtNLM"/>
    </source>
</evidence>
<comment type="cofactor">
    <cofactor evidence="1">
        <name>Mo-molybdopterin</name>
        <dbReference type="ChEBI" id="CHEBI:71302"/>
    </cofactor>
</comment>
<dbReference type="RefSeq" id="WP_038063066.1">
    <property type="nucleotide sequence ID" value="NZ_JPSL02000040.1"/>
</dbReference>
<dbReference type="EMBL" id="JPSL02000040">
    <property type="protein sequence ID" value="KGQ22320.2"/>
    <property type="molecule type" value="Genomic_DNA"/>
</dbReference>